<evidence type="ECO:0000313" key="4">
    <source>
        <dbReference type="Proteomes" id="UP000886520"/>
    </source>
</evidence>
<evidence type="ECO:0000313" key="3">
    <source>
        <dbReference type="EMBL" id="KAI5084866.1"/>
    </source>
</evidence>
<accession>A0A9D4ZSU5</accession>
<dbReference type="AlphaFoldDB" id="A0A9D4ZSU5"/>
<feature type="region of interest" description="Disordered" evidence="1">
    <location>
        <begin position="34"/>
        <end position="55"/>
    </location>
</feature>
<dbReference type="Pfam" id="PF05678">
    <property type="entry name" value="VQ"/>
    <property type="match status" value="1"/>
</dbReference>
<feature type="compositionally biased region" description="Basic residues" evidence="1">
    <location>
        <begin position="147"/>
        <end position="157"/>
    </location>
</feature>
<dbReference type="OrthoDB" id="693437at2759"/>
<feature type="region of interest" description="Disordered" evidence="1">
    <location>
        <begin position="129"/>
        <end position="161"/>
    </location>
</feature>
<keyword evidence="4" id="KW-1185">Reference proteome</keyword>
<name>A0A9D4ZSU5_ADICA</name>
<sequence>MAADSGRHYNNIMEVPIGKQSAFQSVPGSLTCGPPDEEGAYTKEGSISSQDGYGTASITSSSHEVRVVQIFNPVLVKTDVANFRPLVQRLTGKSGCSPKYWNKLRRLSAALQEDGAAGPTFSGCTVEVFPHEDDDEPAEDNLQRRPPSMHHHRRPRKAAAESVSSFSELDIHAALISDGPLPDITMLPPLTLHLPPASNHPPLCT</sequence>
<evidence type="ECO:0000256" key="1">
    <source>
        <dbReference type="SAM" id="MobiDB-lite"/>
    </source>
</evidence>
<feature type="domain" description="VQ" evidence="2">
    <location>
        <begin position="70"/>
        <end position="94"/>
    </location>
</feature>
<organism evidence="3 4">
    <name type="scientific">Adiantum capillus-veneris</name>
    <name type="common">Maidenhair fern</name>
    <dbReference type="NCBI Taxonomy" id="13818"/>
    <lineage>
        <taxon>Eukaryota</taxon>
        <taxon>Viridiplantae</taxon>
        <taxon>Streptophyta</taxon>
        <taxon>Embryophyta</taxon>
        <taxon>Tracheophyta</taxon>
        <taxon>Polypodiopsida</taxon>
        <taxon>Polypodiidae</taxon>
        <taxon>Polypodiales</taxon>
        <taxon>Pteridineae</taxon>
        <taxon>Pteridaceae</taxon>
        <taxon>Vittarioideae</taxon>
        <taxon>Adiantum</taxon>
    </lineage>
</organism>
<dbReference type="Proteomes" id="UP000886520">
    <property type="component" value="Chromosome 1"/>
</dbReference>
<comment type="caution">
    <text evidence="3">The sequence shown here is derived from an EMBL/GenBank/DDBJ whole genome shotgun (WGS) entry which is preliminary data.</text>
</comment>
<feature type="compositionally biased region" description="Polar residues" evidence="1">
    <location>
        <begin position="45"/>
        <end position="55"/>
    </location>
</feature>
<dbReference type="EMBL" id="JABFUD020000001">
    <property type="protein sequence ID" value="KAI5084866.1"/>
    <property type="molecule type" value="Genomic_DNA"/>
</dbReference>
<evidence type="ECO:0000259" key="2">
    <source>
        <dbReference type="Pfam" id="PF05678"/>
    </source>
</evidence>
<reference evidence="3" key="1">
    <citation type="submission" date="2021-01" db="EMBL/GenBank/DDBJ databases">
        <title>Adiantum capillus-veneris genome.</title>
        <authorList>
            <person name="Fang Y."/>
            <person name="Liao Q."/>
        </authorList>
    </citation>
    <scope>NUCLEOTIDE SEQUENCE</scope>
    <source>
        <strain evidence="3">H3</strain>
        <tissue evidence="3">Leaf</tissue>
    </source>
</reference>
<proteinExistence type="predicted"/>
<gene>
    <name evidence="3" type="ORF">GOP47_0001035</name>
</gene>
<protein>
    <recommendedName>
        <fullName evidence="2">VQ domain-containing protein</fullName>
    </recommendedName>
</protein>
<dbReference type="InterPro" id="IPR008889">
    <property type="entry name" value="VQ"/>
</dbReference>